<evidence type="ECO:0000256" key="1">
    <source>
        <dbReference type="SAM" id="MobiDB-lite"/>
    </source>
</evidence>
<feature type="compositionally biased region" description="Basic and acidic residues" evidence="1">
    <location>
        <begin position="101"/>
        <end position="111"/>
    </location>
</feature>
<feature type="compositionally biased region" description="Polar residues" evidence="1">
    <location>
        <begin position="75"/>
        <end position="84"/>
    </location>
</feature>
<dbReference type="STRING" id="1109443.G4TMA7"/>
<sequence length="730" mass="83873">MNSSDDEIHPDDEFYRKVRRGETSATLSRTANQKGKQRADGSNTDPYKSSLISEGAGGIHDKDQMDLDIEHDNTRTSQKPTRSYSPPKEDTVIYLPDDEPYDMRDDYERRNPPARNVETRYTSRANEPPRNWLSVRGSYARGRETRGWIPQVRHPGNLVPNYNMDASKIRLPSVPPRIIDQDPPFHRGNHPGPSRQPPRGSAFLRVGNLVPTPQEMRASQRRDGLAQSRYPTPSFPSSNRHPRSIGIHRKKWIGYNTSHPLLPSRRDLDPQMIYVDGEYIMAPRKIDVGRDVHLVATRTLRYHVPVNRDAKSGAGSSRYIQNRAYRDEPEELQERILGEIDLRVIHDREDEYSESSTDEEEMVGAEERQSVSPEPVMAEEWEERPPPTPGPLSYEPLGGQEPVIPEHDEDSQDGLQVPESDSDIERSPTPENIHDNLFDTSPPPPPILSRLKECGALSGVPVPFLRRNLVKSFEAYFRQDLKKKGRLAPKIARYTSRILPIVYWEYRYRPSEQRQCTWQVTQKGWLCQLCSSFPPFSNGKAFIFHLRRDHSDVQVSCKKLAVRVWELLVLFPSSHPDSSPVMKQTIDTPQLGIEPPKEPIEAKDHPYIPERAVKGQRVGGVRVFDIAIQEMPMPLRGLEAALLRCREEWLCMATICSDTDKAMAILWGRWAAQYRREFLANPVKSIENFITKYCLLIQRVTEHKNEGKKGYLVFLRWLLVSAVFPTRTRY</sequence>
<dbReference type="EMBL" id="CAFZ01000165">
    <property type="protein sequence ID" value="CCA72450.1"/>
    <property type="molecule type" value="Genomic_DNA"/>
</dbReference>
<name>G4TMA7_SERID</name>
<comment type="caution">
    <text evidence="2">The sequence shown here is derived from an EMBL/GenBank/DDBJ whole genome shotgun (WGS) entry which is preliminary data.</text>
</comment>
<reference evidence="2 3" key="1">
    <citation type="journal article" date="2011" name="PLoS Pathog.">
        <title>Endophytic Life Strategies Decoded by Genome and Transcriptome Analyses of the Mutualistic Root Symbiont Piriformospora indica.</title>
        <authorList>
            <person name="Zuccaro A."/>
            <person name="Lahrmann U."/>
            <person name="Guldener U."/>
            <person name="Langen G."/>
            <person name="Pfiffi S."/>
            <person name="Biedenkopf D."/>
            <person name="Wong P."/>
            <person name="Samans B."/>
            <person name="Grimm C."/>
            <person name="Basiewicz M."/>
            <person name="Murat C."/>
            <person name="Martin F."/>
            <person name="Kogel K.H."/>
        </authorList>
    </citation>
    <scope>NUCLEOTIDE SEQUENCE [LARGE SCALE GENOMIC DNA]</scope>
    <source>
        <strain evidence="2 3">DSM 11827</strain>
    </source>
</reference>
<proteinExistence type="predicted"/>
<dbReference type="InParanoid" id="G4TMA7"/>
<dbReference type="Proteomes" id="UP000007148">
    <property type="component" value="Unassembled WGS sequence"/>
</dbReference>
<feature type="compositionally biased region" description="Basic and acidic residues" evidence="1">
    <location>
        <begin position="423"/>
        <end position="437"/>
    </location>
</feature>
<feature type="compositionally biased region" description="Basic and acidic residues" evidence="1">
    <location>
        <begin position="59"/>
        <end position="74"/>
    </location>
</feature>
<feature type="region of interest" description="Disordered" evidence="1">
    <location>
        <begin position="179"/>
        <end position="243"/>
    </location>
</feature>
<feature type="compositionally biased region" description="Acidic residues" evidence="1">
    <location>
        <begin position="1"/>
        <end position="10"/>
    </location>
</feature>
<organism evidence="2 3">
    <name type="scientific">Serendipita indica (strain DSM 11827)</name>
    <name type="common">Root endophyte fungus</name>
    <name type="synonym">Piriformospora indica</name>
    <dbReference type="NCBI Taxonomy" id="1109443"/>
    <lineage>
        <taxon>Eukaryota</taxon>
        <taxon>Fungi</taxon>
        <taxon>Dikarya</taxon>
        <taxon>Basidiomycota</taxon>
        <taxon>Agaricomycotina</taxon>
        <taxon>Agaricomycetes</taxon>
        <taxon>Sebacinales</taxon>
        <taxon>Serendipitaceae</taxon>
        <taxon>Serendipita</taxon>
    </lineage>
</organism>
<dbReference type="AlphaFoldDB" id="G4TMA7"/>
<feature type="region of interest" description="Disordered" evidence="1">
    <location>
        <begin position="1"/>
        <end position="112"/>
    </location>
</feature>
<keyword evidence="3" id="KW-1185">Reference proteome</keyword>
<gene>
    <name evidence="2" type="ORF">PIIN_06386</name>
</gene>
<accession>G4TMA7</accession>
<evidence type="ECO:0000313" key="3">
    <source>
        <dbReference type="Proteomes" id="UP000007148"/>
    </source>
</evidence>
<dbReference type="HOGENOM" id="CLU_379515_0_0_1"/>
<feature type="compositionally biased region" description="Acidic residues" evidence="1">
    <location>
        <begin position="350"/>
        <end position="364"/>
    </location>
</feature>
<feature type="compositionally biased region" description="Polar residues" evidence="1">
    <location>
        <begin position="23"/>
        <end position="52"/>
    </location>
</feature>
<evidence type="ECO:0000313" key="2">
    <source>
        <dbReference type="EMBL" id="CCA72450.1"/>
    </source>
</evidence>
<protein>
    <submittedName>
        <fullName evidence="2">Uncharacterized protein</fullName>
    </submittedName>
</protein>
<dbReference type="OrthoDB" id="3268873at2759"/>
<feature type="region of interest" description="Disordered" evidence="1">
    <location>
        <begin position="347"/>
        <end position="441"/>
    </location>
</feature>
<feature type="compositionally biased region" description="Basic and acidic residues" evidence="1">
    <location>
        <begin position="11"/>
        <end position="22"/>
    </location>
</feature>
<feature type="compositionally biased region" description="Polar residues" evidence="1">
    <location>
        <begin position="229"/>
        <end position="239"/>
    </location>
</feature>